<comment type="caution">
    <text evidence="1">The sequence shown here is derived from an EMBL/GenBank/DDBJ whole genome shotgun (WGS) entry which is preliminary data.</text>
</comment>
<dbReference type="InterPro" id="IPR019587">
    <property type="entry name" value="Polyketide_cyclase/dehydratase"/>
</dbReference>
<dbReference type="SUPFAM" id="SSF55961">
    <property type="entry name" value="Bet v1-like"/>
    <property type="match status" value="1"/>
</dbReference>
<dbReference type="InterPro" id="IPR023393">
    <property type="entry name" value="START-like_dom_sf"/>
</dbReference>
<dbReference type="Proteomes" id="UP000289946">
    <property type="component" value="Unassembled WGS sequence"/>
</dbReference>
<evidence type="ECO:0008006" key="3">
    <source>
        <dbReference type="Google" id="ProtNLM"/>
    </source>
</evidence>
<proteinExistence type="predicted"/>
<dbReference type="Gene3D" id="3.30.530.20">
    <property type="match status" value="1"/>
</dbReference>
<organism evidence="1 2">
    <name type="scientific">Bradyrhizobium zhanjiangense</name>
    <dbReference type="NCBI Taxonomy" id="1325107"/>
    <lineage>
        <taxon>Bacteria</taxon>
        <taxon>Pseudomonadati</taxon>
        <taxon>Pseudomonadota</taxon>
        <taxon>Alphaproteobacteria</taxon>
        <taxon>Hyphomicrobiales</taxon>
        <taxon>Nitrobacteraceae</taxon>
        <taxon>Bradyrhizobium</taxon>
    </lineage>
</organism>
<dbReference type="EMBL" id="RDRA01000009">
    <property type="protein sequence ID" value="RXG94166.1"/>
    <property type="molecule type" value="Genomic_DNA"/>
</dbReference>
<dbReference type="Pfam" id="PF10604">
    <property type="entry name" value="Polyketide_cyc2"/>
    <property type="match status" value="1"/>
</dbReference>
<keyword evidence="2" id="KW-1185">Reference proteome</keyword>
<evidence type="ECO:0000313" key="1">
    <source>
        <dbReference type="EMBL" id="RXG94166.1"/>
    </source>
</evidence>
<accession>A0ABY0DJW0</accession>
<gene>
    <name evidence="1" type="ORF">EAS62_16860</name>
</gene>
<protein>
    <recommendedName>
        <fullName evidence="3">SRPBCC domain-containing protein</fullName>
    </recommendedName>
</protein>
<reference evidence="1 2" key="1">
    <citation type="submission" date="2018-10" db="EMBL/GenBank/DDBJ databases">
        <title>Bradyrhizobium sp. nov., isolated from effective nodules of peanut in China.</title>
        <authorList>
            <person name="Li Y."/>
        </authorList>
    </citation>
    <scope>NUCLEOTIDE SEQUENCE [LARGE SCALE GENOMIC DNA]</scope>
    <source>
        <strain evidence="1 2">CCBAU 51781</strain>
    </source>
</reference>
<sequence length="232" mass="26011">MDPQSPSDICVATEDAEANMTKRSYFQSIKYCTRWTLLGASLLSIAASAGAQTNAPSPGTRKEAIMTMKQDLAMRSNEIHWPERFNPATADLFAHNELLINASCEKVWSHIVDASKWPQWYPNARDVELPEGTKVLGNDTTWRWTTFGLSIESKVNEYVPHARLGWYGYAPGTQPSFYHTWYLVPRGASCLVVTDEVGVGKDAAHLREADESLLHRGHDLWLATLKWVSEGN</sequence>
<name>A0ABY0DJW0_9BRAD</name>
<evidence type="ECO:0000313" key="2">
    <source>
        <dbReference type="Proteomes" id="UP000289946"/>
    </source>
</evidence>